<keyword evidence="2" id="KW-1133">Transmembrane helix</keyword>
<sequence>MIASIVRLAADPWSRRQQPVRVPKISWFDRHPRFTLIVIGIGGTCLVFSRLIYDAVNAIFEPDNGKLKLDLVMLMHQTYWRKDGEPPKSIQEALEEQEKIREEQRKERERQGQLALRL</sequence>
<evidence type="ECO:0000313" key="3">
    <source>
        <dbReference type="EMBL" id="JAP77605.1"/>
    </source>
</evidence>
<dbReference type="EMBL" id="GEDV01010952">
    <property type="protein sequence ID" value="JAP77605.1"/>
    <property type="molecule type" value="Transcribed_RNA"/>
</dbReference>
<keyword evidence="2" id="KW-0472">Membrane</keyword>
<protein>
    <submittedName>
        <fullName evidence="3">Uncharacterized protein</fullName>
    </submittedName>
</protein>
<reference evidence="3" key="1">
    <citation type="journal article" date="2016" name="Ticks Tick Borne Dis.">
        <title>De novo assembly and annotation of the salivary gland transcriptome of Rhipicephalus appendiculatus male and female ticks during blood feeding.</title>
        <authorList>
            <person name="de Castro M.H."/>
            <person name="de Klerk D."/>
            <person name="Pienaar R."/>
            <person name="Latif A.A."/>
            <person name="Rees D.J."/>
            <person name="Mans B.J."/>
        </authorList>
    </citation>
    <scope>NUCLEOTIDE SEQUENCE</scope>
    <source>
        <tissue evidence="3">Salivary glands</tissue>
    </source>
</reference>
<feature type="region of interest" description="Disordered" evidence="1">
    <location>
        <begin position="93"/>
        <end position="118"/>
    </location>
</feature>
<evidence type="ECO:0000256" key="2">
    <source>
        <dbReference type="SAM" id="Phobius"/>
    </source>
</evidence>
<dbReference type="AlphaFoldDB" id="A0A131YGF7"/>
<evidence type="ECO:0000256" key="1">
    <source>
        <dbReference type="SAM" id="MobiDB-lite"/>
    </source>
</evidence>
<feature type="compositionally biased region" description="Basic and acidic residues" evidence="1">
    <location>
        <begin position="96"/>
        <end position="111"/>
    </location>
</feature>
<proteinExistence type="predicted"/>
<keyword evidence="2" id="KW-0812">Transmembrane</keyword>
<feature type="transmembrane region" description="Helical" evidence="2">
    <location>
        <begin position="34"/>
        <end position="53"/>
    </location>
</feature>
<name>A0A131YGF7_RHIAP</name>
<organism evidence="3">
    <name type="scientific">Rhipicephalus appendiculatus</name>
    <name type="common">Brown ear tick</name>
    <dbReference type="NCBI Taxonomy" id="34631"/>
    <lineage>
        <taxon>Eukaryota</taxon>
        <taxon>Metazoa</taxon>
        <taxon>Ecdysozoa</taxon>
        <taxon>Arthropoda</taxon>
        <taxon>Chelicerata</taxon>
        <taxon>Arachnida</taxon>
        <taxon>Acari</taxon>
        <taxon>Parasitiformes</taxon>
        <taxon>Ixodida</taxon>
        <taxon>Ixodoidea</taxon>
        <taxon>Ixodidae</taxon>
        <taxon>Rhipicephalinae</taxon>
        <taxon>Rhipicephalus</taxon>
        <taxon>Rhipicephalus</taxon>
    </lineage>
</organism>
<accession>A0A131YGF7</accession>